<keyword evidence="3" id="KW-0804">Transcription</keyword>
<keyword evidence="1" id="KW-0805">Transcription regulation</keyword>
<dbReference type="Gene3D" id="1.10.10.60">
    <property type="entry name" value="Homeodomain-like"/>
    <property type="match status" value="1"/>
</dbReference>
<dbReference type="GO" id="GO:0003700">
    <property type="term" value="F:DNA-binding transcription factor activity"/>
    <property type="evidence" value="ECO:0007669"/>
    <property type="project" value="TreeGrafter"/>
</dbReference>
<accession>A0A919UPW8</accession>
<keyword evidence="2 4" id="KW-0238">DNA-binding</keyword>
<dbReference type="Pfam" id="PF17754">
    <property type="entry name" value="TetR_C_14"/>
    <property type="match status" value="1"/>
</dbReference>
<gene>
    <name evidence="6" type="ORF">Aph01nite_40980</name>
</gene>
<dbReference type="InterPro" id="IPR023772">
    <property type="entry name" value="DNA-bd_HTH_TetR-type_CS"/>
</dbReference>
<dbReference type="InterPro" id="IPR050109">
    <property type="entry name" value="HTH-type_TetR-like_transc_reg"/>
</dbReference>
<dbReference type="AlphaFoldDB" id="A0A919UPW8"/>
<evidence type="ECO:0000313" key="6">
    <source>
        <dbReference type="EMBL" id="GIH25788.1"/>
    </source>
</evidence>
<evidence type="ECO:0000259" key="5">
    <source>
        <dbReference type="PROSITE" id="PS50977"/>
    </source>
</evidence>
<dbReference type="InterPro" id="IPR041347">
    <property type="entry name" value="MftR_C"/>
</dbReference>
<name>A0A919UPW8_9ACTN</name>
<dbReference type="PROSITE" id="PS01081">
    <property type="entry name" value="HTH_TETR_1"/>
    <property type="match status" value="1"/>
</dbReference>
<dbReference type="PROSITE" id="PS50977">
    <property type="entry name" value="HTH_TETR_2"/>
    <property type="match status" value="1"/>
</dbReference>
<dbReference type="Proteomes" id="UP000640052">
    <property type="component" value="Unassembled WGS sequence"/>
</dbReference>
<reference evidence="6" key="1">
    <citation type="submission" date="2021-01" db="EMBL/GenBank/DDBJ databases">
        <title>Whole genome shotgun sequence of Acrocarpospora phusangensis NBRC 108782.</title>
        <authorList>
            <person name="Komaki H."/>
            <person name="Tamura T."/>
        </authorList>
    </citation>
    <scope>NUCLEOTIDE SEQUENCE</scope>
    <source>
        <strain evidence="6">NBRC 108782</strain>
    </source>
</reference>
<evidence type="ECO:0000313" key="7">
    <source>
        <dbReference type="Proteomes" id="UP000640052"/>
    </source>
</evidence>
<evidence type="ECO:0000256" key="1">
    <source>
        <dbReference type="ARBA" id="ARBA00023015"/>
    </source>
</evidence>
<dbReference type="InterPro" id="IPR009057">
    <property type="entry name" value="Homeodomain-like_sf"/>
</dbReference>
<dbReference type="InterPro" id="IPR001647">
    <property type="entry name" value="HTH_TetR"/>
</dbReference>
<evidence type="ECO:0000256" key="2">
    <source>
        <dbReference type="ARBA" id="ARBA00023125"/>
    </source>
</evidence>
<protein>
    <submittedName>
        <fullName evidence="6">TetR family transcriptional regulator</fullName>
    </submittedName>
</protein>
<sequence length="197" mass="21775">MTTPVGLRERKKEATRQALHEAALRLAIERGLDAVTIEVIADAATVSRRTFSNYFSSKEEALLYGERRRVHQLLDAVRSRPRDETPWLALTRSVEDLPLPASDRDPAWAAPARLIRSHPSLLAQQVATYAAMERDLESEIATRLPDSATSPMRARLLAAAFLGAIRVATHTWFDQPPGTSLTALIHEALAETGARFA</sequence>
<dbReference type="RefSeq" id="WP_204042487.1">
    <property type="nucleotide sequence ID" value="NZ_BOOA01000032.1"/>
</dbReference>
<dbReference type="EMBL" id="BOOA01000032">
    <property type="protein sequence ID" value="GIH25788.1"/>
    <property type="molecule type" value="Genomic_DNA"/>
</dbReference>
<dbReference type="PANTHER" id="PTHR30055:SF238">
    <property type="entry name" value="MYCOFACTOCIN BIOSYNTHESIS TRANSCRIPTIONAL REGULATOR MFTR-RELATED"/>
    <property type="match status" value="1"/>
</dbReference>
<proteinExistence type="predicted"/>
<dbReference type="GO" id="GO:0000976">
    <property type="term" value="F:transcription cis-regulatory region binding"/>
    <property type="evidence" value="ECO:0007669"/>
    <property type="project" value="TreeGrafter"/>
</dbReference>
<dbReference type="Gene3D" id="1.10.357.10">
    <property type="entry name" value="Tetracycline Repressor, domain 2"/>
    <property type="match status" value="1"/>
</dbReference>
<dbReference type="PANTHER" id="PTHR30055">
    <property type="entry name" value="HTH-TYPE TRANSCRIPTIONAL REGULATOR RUTR"/>
    <property type="match status" value="1"/>
</dbReference>
<keyword evidence="7" id="KW-1185">Reference proteome</keyword>
<feature type="DNA-binding region" description="H-T-H motif" evidence="4">
    <location>
        <begin position="36"/>
        <end position="55"/>
    </location>
</feature>
<dbReference type="SUPFAM" id="SSF46689">
    <property type="entry name" value="Homeodomain-like"/>
    <property type="match status" value="1"/>
</dbReference>
<evidence type="ECO:0000256" key="4">
    <source>
        <dbReference type="PROSITE-ProRule" id="PRU00335"/>
    </source>
</evidence>
<comment type="caution">
    <text evidence="6">The sequence shown here is derived from an EMBL/GenBank/DDBJ whole genome shotgun (WGS) entry which is preliminary data.</text>
</comment>
<dbReference type="Pfam" id="PF00440">
    <property type="entry name" value="TetR_N"/>
    <property type="match status" value="1"/>
</dbReference>
<evidence type="ECO:0000256" key="3">
    <source>
        <dbReference type="ARBA" id="ARBA00023163"/>
    </source>
</evidence>
<feature type="domain" description="HTH tetR-type" evidence="5">
    <location>
        <begin position="13"/>
        <end position="73"/>
    </location>
</feature>
<organism evidence="6 7">
    <name type="scientific">Acrocarpospora phusangensis</name>
    <dbReference type="NCBI Taxonomy" id="1070424"/>
    <lineage>
        <taxon>Bacteria</taxon>
        <taxon>Bacillati</taxon>
        <taxon>Actinomycetota</taxon>
        <taxon>Actinomycetes</taxon>
        <taxon>Streptosporangiales</taxon>
        <taxon>Streptosporangiaceae</taxon>
        <taxon>Acrocarpospora</taxon>
    </lineage>
</organism>